<evidence type="ECO:0000256" key="1">
    <source>
        <dbReference type="ARBA" id="ARBA00004071"/>
    </source>
</evidence>
<evidence type="ECO:0000256" key="4">
    <source>
        <dbReference type="ARBA" id="ARBA00022729"/>
    </source>
</evidence>
<dbReference type="AlphaFoldDB" id="A0A0N4ZQ65"/>
<comment type="similarity">
    <text evidence="2 10">Belongs to the glycosyl hydrolase 29 family.</text>
</comment>
<evidence type="ECO:0000259" key="12">
    <source>
        <dbReference type="Pfam" id="PF01120"/>
    </source>
</evidence>
<reference evidence="14" key="1">
    <citation type="submission" date="2017-02" db="UniProtKB">
        <authorList>
            <consortium name="WormBaseParasite"/>
        </authorList>
    </citation>
    <scope>IDENTIFICATION</scope>
</reference>
<evidence type="ECO:0000256" key="2">
    <source>
        <dbReference type="ARBA" id="ARBA00007951"/>
    </source>
</evidence>
<feature type="domain" description="Glycoside hydrolase family 29 N-terminal" evidence="12">
    <location>
        <begin position="15"/>
        <end position="347"/>
    </location>
</feature>
<dbReference type="PANTHER" id="PTHR10030:SF37">
    <property type="entry name" value="ALPHA-L-FUCOSIDASE-RELATED"/>
    <property type="match status" value="1"/>
</dbReference>
<dbReference type="STRING" id="131310.A0A0N4ZQ65"/>
<evidence type="ECO:0000256" key="10">
    <source>
        <dbReference type="PIRNR" id="PIRNR001092"/>
    </source>
</evidence>
<dbReference type="InterPro" id="IPR057739">
    <property type="entry name" value="Glyco_hydro_29_N"/>
</dbReference>
<dbReference type="SMART" id="SM00812">
    <property type="entry name" value="Alpha_L_fucos"/>
    <property type="match status" value="1"/>
</dbReference>
<keyword evidence="5 10" id="KW-0378">Hydrolase</keyword>
<keyword evidence="7 10" id="KW-0326">Glycosidase</keyword>
<name>A0A0N4ZQ65_PARTI</name>
<feature type="chain" id="PRO_5016196786" description="Putative alpha-L-fucosidase" evidence="10">
    <location>
        <begin position="17"/>
        <end position="470"/>
    </location>
</feature>
<evidence type="ECO:0000256" key="7">
    <source>
        <dbReference type="ARBA" id="ARBA00023295"/>
    </source>
</evidence>
<protein>
    <recommendedName>
        <fullName evidence="8">Putative alpha-L-fucosidase</fullName>
        <ecNumber evidence="3">3.2.1.51</ecNumber>
    </recommendedName>
    <alternativeName>
        <fullName evidence="9">Alpha-L-fucoside fucohydrolase</fullName>
    </alternativeName>
</protein>
<evidence type="ECO:0000256" key="3">
    <source>
        <dbReference type="ARBA" id="ARBA00012662"/>
    </source>
</evidence>
<dbReference type="PIRSF" id="PIRSF001092">
    <property type="entry name" value="Alpha-L-fucosidase"/>
    <property type="match status" value="1"/>
</dbReference>
<sequence length="470" mass="55312">MIIFILILFIFTFVSSNYEPTWESLDNRPLPSWYDEAKFGIFMHWGVYSVPSYSSEWLWYHWKGENPDPVVVRYMNKTYSSDITYFDFAKSFTAKNFDPSNFASIVKASGARYFVFTSKHHEGFTMWPSKTSFGWNSVDIGPKKDIVKELKYAIEKENITFGLYFSLMDWFHPLFLKDIKDNTTFFRDQISYPQLIEIVNEYHPKIIWSDGEWSKDDVYWRSKEFLTYLYNDSPVKDDVVVNDRWGTGDIGHHGGFMTYSDNYDPGIMINKKWENCMTLDRKSWGYRRDINSNDIYTVEEVIDSLVRTISCNGNFLLNIGPDSNGRISPIFEERLRDLGLWVNDNSEAIFNTIPWIHQSDSIDNTTWYTYKKLSMPKMIHFKRQNVNTVYAFILQIPDNLIIHLNKYEVKNISSIKVSILGATKFIPKVYVKPLKRGIFIDINGLNYKFLIKSHGKIVLKIKLRNNINNM</sequence>
<dbReference type="Gene3D" id="3.20.20.80">
    <property type="entry name" value="Glycosidases"/>
    <property type="match status" value="1"/>
</dbReference>
<evidence type="ECO:0000313" key="13">
    <source>
        <dbReference type="Proteomes" id="UP000038045"/>
    </source>
</evidence>
<dbReference type="InterPro" id="IPR000933">
    <property type="entry name" value="Glyco_hydro_29"/>
</dbReference>
<evidence type="ECO:0000256" key="9">
    <source>
        <dbReference type="ARBA" id="ARBA00081661"/>
    </source>
</evidence>
<evidence type="ECO:0000313" key="14">
    <source>
        <dbReference type="WBParaSite" id="PTRK_0001066800.1"/>
    </source>
</evidence>
<dbReference type="Pfam" id="PF01120">
    <property type="entry name" value="Alpha_L_fucos"/>
    <property type="match status" value="1"/>
</dbReference>
<dbReference type="FunFam" id="3.20.20.80:FF:000027">
    <property type="entry name" value="Alpha-L-fucosidase"/>
    <property type="match status" value="1"/>
</dbReference>
<dbReference type="SUPFAM" id="SSF51445">
    <property type="entry name" value="(Trans)glycosidases"/>
    <property type="match status" value="1"/>
</dbReference>
<dbReference type="GO" id="GO:0005764">
    <property type="term" value="C:lysosome"/>
    <property type="evidence" value="ECO:0007669"/>
    <property type="project" value="TreeGrafter"/>
</dbReference>
<proteinExistence type="inferred from homology"/>
<evidence type="ECO:0000256" key="8">
    <source>
        <dbReference type="ARBA" id="ARBA00074133"/>
    </source>
</evidence>
<accession>A0A0N4ZQ65</accession>
<dbReference type="WBParaSite" id="PTRK_0001066800.1">
    <property type="protein sequence ID" value="PTRK_0001066800.1"/>
    <property type="gene ID" value="PTRK_0001066800"/>
</dbReference>
<dbReference type="PANTHER" id="PTHR10030">
    <property type="entry name" value="ALPHA-L-FUCOSIDASE"/>
    <property type="match status" value="1"/>
</dbReference>
<feature type="site" description="May be important for catalysis" evidence="11">
    <location>
        <position position="276"/>
    </location>
</feature>
<comment type="function">
    <text evidence="1">Alpha-L-fucosidase is responsible for hydrolyzing the alpha-1,6-linked fucose joined to the reducing-end N-acetylglucosamine of the carbohydrate moieties of glycoproteins.</text>
</comment>
<dbReference type="EC" id="3.2.1.51" evidence="3"/>
<dbReference type="GO" id="GO:0006004">
    <property type="term" value="P:fucose metabolic process"/>
    <property type="evidence" value="ECO:0007669"/>
    <property type="project" value="InterPro"/>
</dbReference>
<evidence type="ECO:0000256" key="5">
    <source>
        <dbReference type="ARBA" id="ARBA00022801"/>
    </source>
</evidence>
<keyword evidence="13" id="KW-1185">Reference proteome</keyword>
<keyword evidence="6" id="KW-0325">Glycoprotein</keyword>
<dbReference type="InterPro" id="IPR017853">
    <property type="entry name" value="GH"/>
</dbReference>
<evidence type="ECO:0000256" key="6">
    <source>
        <dbReference type="ARBA" id="ARBA00023180"/>
    </source>
</evidence>
<dbReference type="InterPro" id="IPR016286">
    <property type="entry name" value="FUC_metazoa-typ"/>
</dbReference>
<feature type="signal peptide" evidence="10">
    <location>
        <begin position="1"/>
        <end position="16"/>
    </location>
</feature>
<dbReference type="Proteomes" id="UP000038045">
    <property type="component" value="Unplaced"/>
</dbReference>
<organism evidence="13 14">
    <name type="scientific">Parastrongyloides trichosuri</name>
    <name type="common">Possum-specific nematode worm</name>
    <dbReference type="NCBI Taxonomy" id="131310"/>
    <lineage>
        <taxon>Eukaryota</taxon>
        <taxon>Metazoa</taxon>
        <taxon>Ecdysozoa</taxon>
        <taxon>Nematoda</taxon>
        <taxon>Chromadorea</taxon>
        <taxon>Rhabditida</taxon>
        <taxon>Tylenchina</taxon>
        <taxon>Panagrolaimomorpha</taxon>
        <taxon>Strongyloidoidea</taxon>
        <taxon>Strongyloididae</taxon>
        <taxon>Parastrongyloides</taxon>
    </lineage>
</organism>
<evidence type="ECO:0000256" key="11">
    <source>
        <dbReference type="PIRSR" id="PIRSR001092-1"/>
    </source>
</evidence>
<dbReference type="PRINTS" id="PR00741">
    <property type="entry name" value="GLHYDRLASE29"/>
</dbReference>
<keyword evidence="4 10" id="KW-0732">Signal</keyword>
<dbReference type="GO" id="GO:0004560">
    <property type="term" value="F:alpha-L-fucosidase activity"/>
    <property type="evidence" value="ECO:0007669"/>
    <property type="project" value="UniProtKB-EC"/>
</dbReference>
<dbReference type="GO" id="GO:0016139">
    <property type="term" value="P:glycoside catabolic process"/>
    <property type="evidence" value="ECO:0007669"/>
    <property type="project" value="TreeGrafter"/>
</dbReference>